<dbReference type="GeneID" id="37114371"/>
<dbReference type="OrthoDB" id="3016366at2759"/>
<name>A0A317W4Z3_9EURO</name>
<dbReference type="EMBL" id="MSFK01000022">
    <property type="protein sequence ID" value="PWY80382.1"/>
    <property type="molecule type" value="Genomic_DNA"/>
</dbReference>
<evidence type="ECO:0000313" key="1">
    <source>
        <dbReference type="EMBL" id="PWY80382.1"/>
    </source>
</evidence>
<dbReference type="AlphaFoldDB" id="A0A317W4Z3"/>
<reference evidence="1 2" key="1">
    <citation type="submission" date="2016-12" db="EMBL/GenBank/DDBJ databases">
        <title>The genomes of Aspergillus section Nigri reveals drivers in fungal speciation.</title>
        <authorList>
            <consortium name="DOE Joint Genome Institute"/>
            <person name="Vesth T.C."/>
            <person name="Nybo J."/>
            <person name="Theobald S."/>
            <person name="Brandl J."/>
            <person name="Frisvad J.C."/>
            <person name="Nielsen K.F."/>
            <person name="Lyhne E.K."/>
            <person name="Kogle M.E."/>
            <person name="Kuo A."/>
            <person name="Riley R."/>
            <person name="Clum A."/>
            <person name="Nolan M."/>
            <person name="Lipzen A."/>
            <person name="Salamov A."/>
            <person name="Henrissat B."/>
            <person name="Wiebenga A."/>
            <person name="De Vries R.P."/>
            <person name="Grigoriev I.V."/>
            <person name="Mortensen U.H."/>
            <person name="Andersen M.R."/>
            <person name="Baker S.E."/>
        </authorList>
    </citation>
    <scope>NUCLEOTIDE SEQUENCE [LARGE SCALE GENOMIC DNA]</scope>
    <source>
        <strain evidence="1 2">CBS 115572</strain>
    </source>
</reference>
<accession>A0A317W4Z3</accession>
<sequence>MDSSALYIALFIRDDPPKPNDYHWALYHHRSDSGTKYHIRNEGNGWMAAHGPESGIGILKSFCLVGLFQIAKISSTMSAQETLDRVFRSHDEKLNGDGVFTCRTWVLRVLRDLQEKLGVLNGIELGLLEKEAMEWGNQYRFEASRNVQPRPVGESVYLARD</sequence>
<organism evidence="1 2">
    <name type="scientific">Aspergillus sclerotioniger CBS 115572</name>
    <dbReference type="NCBI Taxonomy" id="1450535"/>
    <lineage>
        <taxon>Eukaryota</taxon>
        <taxon>Fungi</taxon>
        <taxon>Dikarya</taxon>
        <taxon>Ascomycota</taxon>
        <taxon>Pezizomycotina</taxon>
        <taxon>Eurotiomycetes</taxon>
        <taxon>Eurotiomycetidae</taxon>
        <taxon>Eurotiales</taxon>
        <taxon>Aspergillaceae</taxon>
        <taxon>Aspergillus</taxon>
        <taxon>Aspergillus subgen. Circumdati</taxon>
    </lineage>
</organism>
<evidence type="ECO:0000313" key="2">
    <source>
        <dbReference type="Proteomes" id="UP000246702"/>
    </source>
</evidence>
<dbReference type="RefSeq" id="XP_025465241.1">
    <property type="nucleotide sequence ID" value="XM_025612228.1"/>
</dbReference>
<dbReference type="Pfam" id="PF21858">
    <property type="entry name" value="DUF6914"/>
    <property type="match status" value="1"/>
</dbReference>
<dbReference type="Proteomes" id="UP000246702">
    <property type="component" value="Unassembled WGS sequence"/>
</dbReference>
<protein>
    <submittedName>
        <fullName evidence="1">Uncharacterized protein</fullName>
    </submittedName>
</protein>
<comment type="caution">
    <text evidence="1">The sequence shown here is derived from an EMBL/GenBank/DDBJ whole genome shotgun (WGS) entry which is preliminary data.</text>
</comment>
<proteinExistence type="predicted"/>
<keyword evidence="2" id="KW-1185">Reference proteome</keyword>
<dbReference type="InterPro" id="IPR054208">
    <property type="entry name" value="DUF6914"/>
</dbReference>
<gene>
    <name evidence="1" type="ORF">BO94DRAFT_537252</name>
</gene>